<feature type="domain" description="DJ-1/PfpI" evidence="2">
    <location>
        <begin position="9"/>
        <end position="173"/>
    </location>
</feature>
<dbReference type="GO" id="GO:0016740">
    <property type="term" value="F:transferase activity"/>
    <property type="evidence" value="ECO:0007669"/>
    <property type="project" value="UniProtKB-KW"/>
</dbReference>
<dbReference type="InterPro" id="IPR029062">
    <property type="entry name" value="Class_I_gatase-like"/>
</dbReference>
<protein>
    <submittedName>
        <fullName evidence="3">Type 1 glutamine amidotransferase</fullName>
    </submittedName>
</protein>
<dbReference type="RefSeq" id="WP_106258205.1">
    <property type="nucleotide sequence ID" value="NZ_CAWNSW010000045.1"/>
</dbReference>
<dbReference type="Proteomes" id="UP000239576">
    <property type="component" value="Unassembled WGS sequence"/>
</dbReference>
<organism evidence="3 4">
    <name type="scientific">Stenomitos frigidus ULC18</name>
    <dbReference type="NCBI Taxonomy" id="2107698"/>
    <lineage>
        <taxon>Bacteria</taxon>
        <taxon>Bacillati</taxon>
        <taxon>Cyanobacteriota</taxon>
        <taxon>Cyanophyceae</taxon>
        <taxon>Leptolyngbyales</taxon>
        <taxon>Leptolyngbyaceae</taxon>
        <taxon>Stenomitos</taxon>
    </lineage>
</organism>
<dbReference type="NCBIfam" id="TIGR01382">
    <property type="entry name" value="PfpI"/>
    <property type="match status" value="1"/>
</dbReference>
<dbReference type="EMBL" id="PVWK01000111">
    <property type="protein sequence ID" value="PSB26224.1"/>
    <property type="molecule type" value="Genomic_DNA"/>
</dbReference>
<keyword evidence="3" id="KW-0315">Glutamine amidotransferase</keyword>
<comment type="caution">
    <text evidence="3">The sequence shown here is derived from an EMBL/GenBank/DDBJ whole genome shotgun (WGS) entry which is preliminary data.</text>
</comment>
<evidence type="ECO:0000259" key="2">
    <source>
        <dbReference type="Pfam" id="PF01965"/>
    </source>
</evidence>
<dbReference type="Gene3D" id="3.40.50.880">
    <property type="match status" value="1"/>
</dbReference>
<dbReference type="OrthoDB" id="9800516at2"/>
<gene>
    <name evidence="3" type="ORF">C7B82_20615</name>
</gene>
<accession>A0A2T1E0S2</accession>
<reference evidence="3 4" key="2">
    <citation type="submission" date="2018-03" db="EMBL/GenBank/DDBJ databases">
        <title>The ancient ancestry and fast evolution of plastids.</title>
        <authorList>
            <person name="Moore K.R."/>
            <person name="Magnabosco C."/>
            <person name="Momper L."/>
            <person name="Gold D.A."/>
            <person name="Bosak T."/>
            <person name="Fournier G.P."/>
        </authorList>
    </citation>
    <scope>NUCLEOTIDE SEQUENCE [LARGE SCALE GENOMIC DNA]</scope>
    <source>
        <strain evidence="3 4">ULC18</strain>
    </source>
</reference>
<sequence>MLNGQAIAKRVALLIEQNVEDSEFQIPYNALQKAGANVVVLGSRMNEEYRGKQGNIAIKADATTTEVLAKEFDAVIIPGGMAPDVMRTNRNTVRFVKDAIAQGKWVAAICHGPQLLIEGDLVRGKRVTGFKAIRRDLENAGATVFDEPLIVDGNLITARRPGDLPIFTTAILKRLGLSVPDTTLPNETDGDASWWKLGEEWGGSTRSEIVQGLNTAIAVERYGLEAFEHYAENAADEEMSRVFFAIRTTRQRHLTLLENRLAVLGEKQSFQAAASGAYAHLKTWLQFSWGDANILRRALGDLQTGVIDIYKLRNRLTDPVTVAIFDEMEIALASEEPQVANLYHTRLVAETIEPPQPTSRPAVLA</sequence>
<dbReference type="InterPro" id="IPR012347">
    <property type="entry name" value="Ferritin-like"/>
</dbReference>
<dbReference type="SUPFAM" id="SSF47240">
    <property type="entry name" value="Ferritin-like"/>
    <property type="match status" value="1"/>
</dbReference>
<name>A0A2T1E0S2_9CYAN</name>
<comment type="similarity">
    <text evidence="1">Belongs to the peptidase C56 family.</text>
</comment>
<dbReference type="PROSITE" id="PS51276">
    <property type="entry name" value="PEPTIDASE_C56_PFPI"/>
    <property type="match status" value="1"/>
</dbReference>
<dbReference type="CDD" id="cd00657">
    <property type="entry name" value="Ferritin_like"/>
    <property type="match status" value="1"/>
</dbReference>
<dbReference type="SUPFAM" id="SSF52317">
    <property type="entry name" value="Class I glutamine amidotransferase-like"/>
    <property type="match status" value="1"/>
</dbReference>
<keyword evidence="3" id="KW-0808">Transferase</keyword>
<proteinExistence type="inferred from homology"/>
<reference evidence="4" key="1">
    <citation type="submission" date="2018-02" db="EMBL/GenBank/DDBJ databases">
        <authorList>
            <person name="Moore K."/>
            <person name="Momper L."/>
        </authorList>
    </citation>
    <scope>NUCLEOTIDE SEQUENCE [LARGE SCALE GENOMIC DNA]</scope>
    <source>
        <strain evidence="4">ULC18</strain>
    </source>
</reference>
<evidence type="ECO:0000256" key="1">
    <source>
        <dbReference type="ARBA" id="ARBA00008542"/>
    </source>
</evidence>
<keyword evidence="4" id="KW-1185">Reference proteome</keyword>
<dbReference type="InterPro" id="IPR002818">
    <property type="entry name" value="DJ-1/PfpI"/>
</dbReference>
<dbReference type="CDD" id="cd03134">
    <property type="entry name" value="GATase1_PfpI_like"/>
    <property type="match status" value="1"/>
</dbReference>
<dbReference type="Pfam" id="PF01965">
    <property type="entry name" value="DJ-1_PfpI"/>
    <property type="match status" value="1"/>
</dbReference>
<dbReference type="InterPro" id="IPR009078">
    <property type="entry name" value="Ferritin-like_SF"/>
</dbReference>
<dbReference type="InterPro" id="IPR006286">
    <property type="entry name" value="C56_PfpI-like"/>
</dbReference>
<evidence type="ECO:0000313" key="4">
    <source>
        <dbReference type="Proteomes" id="UP000239576"/>
    </source>
</evidence>
<dbReference type="AlphaFoldDB" id="A0A2T1E0S2"/>
<evidence type="ECO:0000313" key="3">
    <source>
        <dbReference type="EMBL" id="PSB26224.1"/>
    </source>
</evidence>
<dbReference type="PANTHER" id="PTHR42733:SF2">
    <property type="entry name" value="DJ-1_THIJ_PFPI FAMILY PROTEIN"/>
    <property type="match status" value="1"/>
</dbReference>
<dbReference type="PANTHER" id="PTHR42733">
    <property type="entry name" value="DJ-1 PROTEIN"/>
    <property type="match status" value="1"/>
</dbReference>
<dbReference type="Gene3D" id="1.20.1260.10">
    <property type="match status" value="1"/>
</dbReference>